<dbReference type="Proteomes" id="UP001217417">
    <property type="component" value="Unassembled WGS sequence"/>
</dbReference>
<dbReference type="EMBL" id="JARPMG010000009">
    <property type="protein sequence ID" value="KAJ8098433.1"/>
    <property type="molecule type" value="Genomic_DNA"/>
</dbReference>
<comment type="caution">
    <text evidence="1">The sequence shown here is derived from an EMBL/GenBank/DDBJ whole genome shotgun (WGS) entry which is preliminary data.</text>
</comment>
<dbReference type="RefSeq" id="XP_056041883.1">
    <property type="nucleotide sequence ID" value="XM_056190572.1"/>
</dbReference>
<protein>
    <submittedName>
        <fullName evidence="1">Uncharacterized protein</fullName>
    </submittedName>
</protein>
<evidence type="ECO:0000313" key="1">
    <source>
        <dbReference type="EMBL" id="KAJ8098433.1"/>
    </source>
</evidence>
<dbReference type="InterPro" id="IPR021276">
    <property type="entry name" value="DUF2855"/>
</dbReference>
<dbReference type="GeneID" id="80885738"/>
<evidence type="ECO:0000313" key="2">
    <source>
        <dbReference type="Proteomes" id="UP001217417"/>
    </source>
</evidence>
<organism evidence="1 2">
    <name type="scientific">Lipomyces tetrasporus</name>
    <dbReference type="NCBI Taxonomy" id="54092"/>
    <lineage>
        <taxon>Eukaryota</taxon>
        <taxon>Fungi</taxon>
        <taxon>Dikarya</taxon>
        <taxon>Ascomycota</taxon>
        <taxon>Saccharomycotina</taxon>
        <taxon>Lipomycetes</taxon>
        <taxon>Lipomycetales</taxon>
        <taxon>Lipomycetaceae</taxon>
        <taxon>Lipomyces</taxon>
    </lineage>
</organism>
<dbReference type="Pfam" id="PF11017">
    <property type="entry name" value="DUF2855"/>
    <property type="match status" value="1"/>
</dbReference>
<accession>A0AAD7QNP7</accession>
<proteinExistence type="predicted"/>
<name>A0AAD7QNP7_9ASCO</name>
<dbReference type="AlphaFoldDB" id="A0AAD7QNP7"/>
<gene>
    <name evidence="1" type="ORF">POJ06DRAFT_296863</name>
</gene>
<sequence length="430" mass="47407">MATTVPAIQVLSKNNYEEQYIVSLPSAIPLPPLAHSAIRVRPNILSLTTNNFTYARLGHLVGWWDVHPLPPSIPAEFCDPTKYGRISAWGYGVVAESNVSGVEVGAQIYGYLPIGTLPVDLEVQVAPNIVGQLLEISKGREKLMTIYNQKAKEKQSHGYDSLFRVLFETGYLINRFVFAWEPDLVVLPSDGSDGPHVSNDAKKWTLVDAEVGDNTTVLVFSASGKTALGFTYFLKRRRPAGKTPHAIVGIGSNSSKTFTQETGLYDLVLEYDHDARDLDAKLSLDANSKIIIVDFGSRGGAGYRWAEELRKSHKNVIHLGVGGEVIADSPEKTTEKFLSSLKNTAKLGTQVNASEMRSQAMTIMGERSYFEDFRKEWDLCKEKGVVNGLRLVWGEGMGDWAKASEKLCQGEFGPNEGLVFDLSDDCIKKQ</sequence>
<keyword evidence="2" id="KW-1185">Reference proteome</keyword>
<reference evidence="1" key="1">
    <citation type="submission" date="2023-03" db="EMBL/GenBank/DDBJ databases">
        <title>Near-Complete genome sequence of Lipomyces tetrasporous NRRL Y-64009, an oleaginous yeast capable of growing on lignocellulosic hydrolysates.</title>
        <authorList>
            <consortium name="Lawrence Berkeley National Laboratory"/>
            <person name="Jagtap S.S."/>
            <person name="Liu J.-J."/>
            <person name="Walukiewicz H.E."/>
            <person name="Pangilinan J."/>
            <person name="Lipzen A."/>
            <person name="Ahrendt S."/>
            <person name="Koriabine M."/>
            <person name="Cobaugh K."/>
            <person name="Salamov A."/>
            <person name="Yoshinaga Y."/>
            <person name="Ng V."/>
            <person name="Daum C."/>
            <person name="Grigoriev I.V."/>
            <person name="Slininger P.J."/>
            <person name="Dien B.S."/>
            <person name="Jin Y.-S."/>
            <person name="Rao C.V."/>
        </authorList>
    </citation>
    <scope>NUCLEOTIDE SEQUENCE</scope>
    <source>
        <strain evidence="1">NRRL Y-64009</strain>
    </source>
</reference>